<evidence type="ECO:0000256" key="1">
    <source>
        <dbReference type="SAM" id="SignalP"/>
    </source>
</evidence>
<reference evidence="3 4" key="1">
    <citation type="submission" date="2014-09" db="EMBL/GenBank/DDBJ databases">
        <authorList>
            <person name="Grob C."/>
            <person name="Taubert M."/>
            <person name="Howat A.M."/>
            <person name="Burns O.J."/>
            <person name="Dixon J.L."/>
            <person name="Chen Y."/>
            <person name="Murrell J.C."/>
        </authorList>
    </citation>
    <scope>NUCLEOTIDE SEQUENCE [LARGE SCALE GENOMIC DNA]</scope>
    <source>
        <strain evidence="3">L4</strain>
    </source>
</reference>
<sequence length="146" mass="15527">MKKLLMATTAALALNGAAFAQSPEQVVADANKQWDQAMNQGNIDKLVSFYTESATVSPGNGAVLSGHEDIRSLFGGFIENGVHNHQIKTVDVMAADKQITQLGHWQAEGVNAEGQAISFGGVLVTVLKQNAAGEWELQSHVWNAAP</sequence>
<evidence type="ECO:0000313" key="3">
    <source>
        <dbReference type="EMBL" id="KGM05991.1"/>
    </source>
</evidence>
<name>A0A0A0BDF9_9GAMM</name>
<evidence type="ECO:0000259" key="2">
    <source>
        <dbReference type="Pfam" id="PF14534"/>
    </source>
</evidence>
<accession>A0A0A0BDF9</accession>
<gene>
    <name evidence="3" type="ORF">LP43_2306</name>
</gene>
<keyword evidence="3" id="KW-0413">Isomerase</keyword>
<dbReference type="EMBL" id="JRQD01000006">
    <property type="protein sequence ID" value="KGM05991.1"/>
    <property type="molecule type" value="Genomic_DNA"/>
</dbReference>
<organism evidence="3 4">
    <name type="scientific">Methylophaga thiooxydans</name>
    <dbReference type="NCBI Taxonomy" id="392484"/>
    <lineage>
        <taxon>Bacteria</taxon>
        <taxon>Pseudomonadati</taxon>
        <taxon>Pseudomonadota</taxon>
        <taxon>Gammaproteobacteria</taxon>
        <taxon>Thiotrichales</taxon>
        <taxon>Piscirickettsiaceae</taxon>
        <taxon>Methylophaga</taxon>
    </lineage>
</organism>
<dbReference type="STRING" id="392484.LP43_2306"/>
<dbReference type="GO" id="GO:0016853">
    <property type="term" value="F:isomerase activity"/>
    <property type="evidence" value="ECO:0007669"/>
    <property type="project" value="UniProtKB-KW"/>
</dbReference>
<dbReference type="SUPFAM" id="SSF54427">
    <property type="entry name" value="NTF2-like"/>
    <property type="match status" value="1"/>
</dbReference>
<feature type="domain" description="DUF4440" evidence="2">
    <location>
        <begin position="29"/>
        <end position="136"/>
    </location>
</feature>
<dbReference type="InterPro" id="IPR032710">
    <property type="entry name" value="NTF2-like_dom_sf"/>
</dbReference>
<dbReference type="Proteomes" id="UP000029999">
    <property type="component" value="Unassembled WGS sequence"/>
</dbReference>
<proteinExistence type="predicted"/>
<dbReference type="InterPro" id="IPR027843">
    <property type="entry name" value="DUF4440"/>
</dbReference>
<dbReference type="Pfam" id="PF14534">
    <property type="entry name" value="DUF4440"/>
    <property type="match status" value="1"/>
</dbReference>
<dbReference type="AlphaFoldDB" id="A0A0A0BDF9"/>
<dbReference type="RefSeq" id="WP_036315476.1">
    <property type="nucleotide sequence ID" value="NZ_JADFAB010000004.1"/>
</dbReference>
<keyword evidence="1" id="KW-0732">Signal</keyword>
<dbReference type="Gene3D" id="3.10.450.50">
    <property type="match status" value="1"/>
</dbReference>
<evidence type="ECO:0000313" key="4">
    <source>
        <dbReference type="Proteomes" id="UP000029999"/>
    </source>
</evidence>
<feature type="chain" id="PRO_5001959477" evidence="1">
    <location>
        <begin position="21"/>
        <end position="146"/>
    </location>
</feature>
<comment type="caution">
    <text evidence="3">The sequence shown here is derived from an EMBL/GenBank/DDBJ whole genome shotgun (WGS) entry which is preliminary data.</text>
</comment>
<feature type="signal peptide" evidence="1">
    <location>
        <begin position="1"/>
        <end position="20"/>
    </location>
</feature>
<protein>
    <submittedName>
        <fullName evidence="3">Ketosteroid isomerase-like</fullName>
    </submittedName>
</protein>